<evidence type="ECO:0000313" key="1">
    <source>
        <dbReference type="EMBL" id="TEB11667.1"/>
    </source>
</evidence>
<dbReference type="AlphaFoldDB" id="A0A4Y7RTU7"/>
<dbReference type="Proteomes" id="UP000297597">
    <property type="component" value="Unassembled WGS sequence"/>
</dbReference>
<sequence>MNQKEIIEINGMEDLITQKEIDEINEGIPFVDTKIYWKENYGWTSQYWDKLYKMGWRMVQSKKDPKIVIAQDENGNFCFSAQDRIDLLKTLVHYFIGGG</sequence>
<reference evidence="1 2" key="1">
    <citation type="journal article" date="2018" name="Environ. Microbiol.">
        <title>Novel energy conservation strategies and behaviour of Pelotomaculum schinkii driving syntrophic propionate catabolism.</title>
        <authorList>
            <person name="Hidalgo-Ahumada C.A.P."/>
            <person name="Nobu M.K."/>
            <person name="Narihiro T."/>
            <person name="Tamaki H."/>
            <person name="Liu W.T."/>
            <person name="Kamagata Y."/>
            <person name="Stams A.J.M."/>
            <person name="Imachi H."/>
            <person name="Sousa D.Z."/>
        </authorList>
    </citation>
    <scope>NUCLEOTIDE SEQUENCE [LARGE SCALE GENOMIC DNA]</scope>
    <source>
        <strain evidence="1 2">MGP</strain>
    </source>
</reference>
<protein>
    <submittedName>
        <fullName evidence="1">Uncharacterized protein</fullName>
    </submittedName>
</protein>
<proteinExistence type="predicted"/>
<name>A0A4Y7RTU7_9FIRM</name>
<dbReference type="RefSeq" id="WP_134213341.1">
    <property type="nucleotide sequence ID" value="NZ_QFFZ01000012.1"/>
</dbReference>
<accession>A0A4Y7RTU7</accession>
<organism evidence="1 2">
    <name type="scientific">Pelotomaculum propionicicum</name>
    <dbReference type="NCBI Taxonomy" id="258475"/>
    <lineage>
        <taxon>Bacteria</taxon>
        <taxon>Bacillati</taxon>
        <taxon>Bacillota</taxon>
        <taxon>Clostridia</taxon>
        <taxon>Eubacteriales</taxon>
        <taxon>Desulfotomaculaceae</taxon>
        <taxon>Pelotomaculum</taxon>
    </lineage>
</organism>
<gene>
    <name evidence="1" type="ORF">Pmgp_01463</name>
</gene>
<dbReference type="EMBL" id="QFFZ01000012">
    <property type="protein sequence ID" value="TEB11667.1"/>
    <property type="molecule type" value="Genomic_DNA"/>
</dbReference>
<evidence type="ECO:0000313" key="2">
    <source>
        <dbReference type="Proteomes" id="UP000297597"/>
    </source>
</evidence>
<keyword evidence="2" id="KW-1185">Reference proteome</keyword>
<comment type="caution">
    <text evidence="1">The sequence shown here is derived from an EMBL/GenBank/DDBJ whole genome shotgun (WGS) entry which is preliminary data.</text>
</comment>